<reference evidence="1" key="1">
    <citation type="submission" date="2021-08" db="EMBL/GenBank/DDBJ databases">
        <title>The first chromosome-level gecko genome reveals the dynamic sex chromosomes of Neotropical dwarf geckos (Sphaerodactylidae: Sphaerodactylus).</title>
        <authorList>
            <person name="Pinto B.J."/>
            <person name="Keating S.E."/>
            <person name="Gamble T."/>
        </authorList>
    </citation>
    <scope>NUCLEOTIDE SEQUENCE</scope>
    <source>
        <strain evidence="1">TG3544</strain>
    </source>
</reference>
<organism evidence="1 2">
    <name type="scientific">Sphaerodactylus townsendi</name>
    <dbReference type="NCBI Taxonomy" id="933632"/>
    <lineage>
        <taxon>Eukaryota</taxon>
        <taxon>Metazoa</taxon>
        <taxon>Chordata</taxon>
        <taxon>Craniata</taxon>
        <taxon>Vertebrata</taxon>
        <taxon>Euteleostomi</taxon>
        <taxon>Lepidosauria</taxon>
        <taxon>Squamata</taxon>
        <taxon>Bifurcata</taxon>
        <taxon>Gekkota</taxon>
        <taxon>Sphaerodactylidae</taxon>
        <taxon>Sphaerodactylus</taxon>
    </lineage>
</organism>
<gene>
    <name evidence="1" type="ORF">K3G42_007980</name>
</gene>
<comment type="caution">
    <text evidence="1">The sequence shown here is derived from an EMBL/GenBank/DDBJ whole genome shotgun (WGS) entry which is preliminary data.</text>
</comment>
<dbReference type="EMBL" id="CM037629">
    <property type="protein sequence ID" value="KAH7990526.1"/>
    <property type="molecule type" value="Genomic_DNA"/>
</dbReference>
<name>A0ACB8EEJ5_9SAUR</name>
<proteinExistence type="predicted"/>
<evidence type="ECO:0000313" key="1">
    <source>
        <dbReference type="EMBL" id="KAH7990526.1"/>
    </source>
</evidence>
<dbReference type="Proteomes" id="UP000827872">
    <property type="component" value="Linkage Group LG16"/>
</dbReference>
<protein>
    <submittedName>
        <fullName evidence="1">Uncharacterized protein</fullName>
    </submittedName>
</protein>
<keyword evidence="2" id="KW-1185">Reference proteome</keyword>
<sequence length="120" mass="13448">MMESSPVSDFPLPSCFSSQHAHKESKKTWLPCVASPPKSQQNNNSVKVTQKAPPASLLRPSEMGLGLFMLTGRELHRPMEHLPHGLQFKRETRATRQIATVDRKCYVLKRTEGGLKGGFF</sequence>
<evidence type="ECO:0000313" key="2">
    <source>
        <dbReference type="Proteomes" id="UP000827872"/>
    </source>
</evidence>
<accession>A0ACB8EEJ5</accession>